<feature type="domain" description="DUF294" evidence="1">
    <location>
        <begin position="37"/>
        <end position="150"/>
    </location>
</feature>
<dbReference type="Proteomes" id="UP000760480">
    <property type="component" value="Unassembled WGS sequence"/>
</dbReference>
<reference evidence="2 3" key="1">
    <citation type="submission" date="2019-03" db="EMBL/GenBank/DDBJ databases">
        <title>Metabolic reconstructions from genomes of highly enriched 'Candidatus Accumulibacter' and 'Candidatus Competibacter' bioreactor populations.</title>
        <authorList>
            <person name="Annavajhala M.K."/>
            <person name="Welles L."/>
            <person name="Abbas B."/>
            <person name="Sorokin D."/>
            <person name="Park H."/>
            <person name="Van Loosdrecht M."/>
            <person name="Chandran K."/>
        </authorList>
    </citation>
    <scope>NUCLEOTIDE SEQUENCE [LARGE SCALE GENOMIC DNA]</scope>
    <source>
        <strain evidence="2 3">SBR_G</strain>
    </source>
</reference>
<evidence type="ECO:0000313" key="2">
    <source>
        <dbReference type="EMBL" id="NMQ18482.1"/>
    </source>
</evidence>
<proteinExistence type="predicted"/>
<dbReference type="Pfam" id="PF10335">
    <property type="entry name" value="DUF294_C"/>
    <property type="match status" value="1"/>
</dbReference>
<protein>
    <recommendedName>
        <fullName evidence="1">DUF294 domain-containing protein</fullName>
    </recommendedName>
</protein>
<evidence type="ECO:0000259" key="1">
    <source>
        <dbReference type="Pfam" id="PF10335"/>
    </source>
</evidence>
<sequence>MSRTTCIVCSAIIALSTASSPNPLLRSKRRWGSSPISWSKKNRDELDIKKGGIFPIVHGARSLALEYRLPQTHTVDRIMALSQRNLFKPSFGGELIEVFTYLSTLRAEAGLRKIKQGIPQDNYLNPKDLNKLQREVLRDSFKIVNEFKKIHHLPLQTGDDQLTGKPP</sequence>
<keyword evidence="3" id="KW-1185">Reference proteome</keyword>
<gene>
    <name evidence="2" type="ORF">E4P82_04280</name>
</gene>
<name>A0ABX1TIG0_9GAMM</name>
<evidence type="ECO:0000313" key="3">
    <source>
        <dbReference type="Proteomes" id="UP000760480"/>
    </source>
</evidence>
<dbReference type="InterPro" id="IPR018821">
    <property type="entry name" value="DUF294_put_nucleoTrafse_sb-bd"/>
</dbReference>
<organism evidence="2 3">
    <name type="scientific">Candidatus Competibacter phosphatis</name>
    <dbReference type="NCBI Taxonomy" id="221280"/>
    <lineage>
        <taxon>Bacteria</taxon>
        <taxon>Pseudomonadati</taxon>
        <taxon>Pseudomonadota</taxon>
        <taxon>Gammaproteobacteria</taxon>
        <taxon>Candidatus Competibacteraceae</taxon>
        <taxon>Candidatus Competibacter</taxon>
    </lineage>
</organism>
<comment type="caution">
    <text evidence="2">The sequence shown here is derived from an EMBL/GenBank/DDBJ whole genome shotgun (WGS) entry which is preliminary data.</text>
</comment>
<accession>A0ABX1TIG0</accession>
<dbReference type="EMBL" id="SPMZ01000012">
    <property type="protein sequence ID" value="NMQ18482.1"/>
    <property type="molecule type" value="Genomic_DNA"/>
</dbReference>